<feature type="compositionally biased region" description="Polar residues" evidence="1">
    <location>
        <begin position="108"/>
        <end position="119"/>
    </location>
</feature>
<proteinExistence type="predicted"/>
<gene>
    <name evidence="2" type="ORF">FSB_LOCUS38368</name>
</gene>
<dbReference type="EMBL" id="OIVN01003335">
    <property type="protein sequence ID" value="SPD10486.1"/>
    <property type="molecule type" value="Genomic_DNA"/>
</dbReference>
<protein>
    <submittedName>
        <fullName evidence="2">Uncharacterized protein</fullName>
    </submittedName>
</protein>
<dbReference type="PANTHER" id="PTHR33673:SF38">
    <property type="entry name" value="CHROMODOMAIN-HELICASE-DNA-BINDING PROTEIN 7-LIKE"/>
    <property type="match status" value="1"/>
</dbReference>
<dbReference type="AlphaFoldDB" id="A0A2N9H7T5"/>
<dbReference type="PANTHER" id="PTHR33673">
    <property type="entry name" value="SUPPRESSOR SRP40-LIKE PROTEIN"/>
    <property type="match status" value="1"/>
</dbReference>
<feature type="region of interest" description="Disordered" evidence="1">
    <location>
        <begin position="65"/>
        <end position="242"/>
    </location>
</feature>
<evidence type="ECO:0000313" key="2">
    <source>
        <dbReference type="EMBL" id="SPD10486.1"/>
    </source>
</evidence>
<feature type="compositionally biased region" description="Gly residues" evidence="1">
    <location>
        <begin position="1"/>
        <end position="10"/>
    </location>
</feature>
<feature type="region of interest" description="Disordered" evidence="1">
    <location>
        <begin position="1"/>
        <end position="37"/>
    </location>
</feature>
<feature type="region of interest" description="Disordered" evidence="1">
    <location>
        <begin position="420"/>
        <end position="466"/>
    </location>
</feature>
<name>A0A2N9H7T5_FAGSY</name>
<evidence type="ECO:0000256" key="1">
    <source>
        <dbReference type="SAM" id="MobiDB-lite"/>
    </source>
</evidence>
<accession>A0A2N9H7T5</accession>
<organism evidence="2">
    <name type="scientific">Fagus sylvatica</name>
    <name type="common">Beechnut</name>
    <dbReference type="NCBI Taxonomy" id="28930"/>
    <lineage>
        <taxon>Eukaryota</taxon>
        <taxon>Viridiplantae</taxon>
        <taxon>Streptophyta</taxon>
        <taxon>Embryophyta</taxon>
        <taxon>Tracheophyta</taxon>
        <taxon>Spermatophyta</taxon>
        <taxon>Magnoliopsida</taxon>
        <taxon>eudicotyledons</taxon>
        <taxon>Gunneridae</taxon>
        <taxon>Pentapetalae</taxon>
        <taxon>rosids</taxon>
        <taxon>fabids</taxon>
        <taxon>Fagales</taxon>
        <taxon>Fagaceae</taxon>
        <taxon>Fagus</taxon>
    </lineage>
</organism>
<feature type="compositionally biased region" description="Low complexity" evidence="1">
    <location>
        <begin position="71"/>
        <end position="95"/>
    </location>
</feature>
<feature type="compositionally biased region" description="Low complexity" evidence="1">
    <location>
        <begin position="23"/>
        <end position="33"/>
    </location>
</feature>
<feature type="compositionally biased region" description="Low complexity" evidence="1">
    <location>
        <begin position="439"/>
        <end position="452"/>
    </location>
</feature>
<reference evidence="2" key="1">
    <citation type="submission" date="2018-02" db="EMBL/GenBank/DDBJ databases">
        <authorList>
            <person name="Cohen D.B."/>
            <person name="Kent A.D."/>
        </authorList>
    </citation>
    <scope>NUCLEOTIDE SEQUENCE</scope>
</reference>
<sequence>MESGHEGGTIGDHSIPGKALVHSLSSSSSASESSLEDPFKLDVNAASKLPLEPDSKETLLAVEFGDGSTVDSSLSKSLTRSSSSSSSSSSSTSESSSRDSFHLGANATVESSTGTTSTPKMDEENVKGPLESSHKMLLVTEPGHGSETNGDLRAYPATTIGEADLSTPTKQLEPLLSSSSSSSESSTEDRSEMSANATSKSPAGSIGSPSLYKDTRLASDHCDEDIPVSSMPKHEQSGHGLAGLPLAPVVSGHSNELSLIDKPATQFPPVQVMERPADPASSQHRIPSSVFSRTKSTAPLEWSVTSNESLFSIHTGNTSFTKDQFYWFGKSGELGKPGDVTMSGPLIDISIHQPPTNKSTEIIQKMASSDEVSGVTEVAPSKTIREVIKEYVPPVEASHSSSISHRSDWSPKSFAFPILTGDVDKSGSPNLSPEKQKQQSEPQPQSPKETQSASQTPKAPPTVAPNRWLSCFSCCLSCS</sequence>